<dbReference type="EMBL" id="QXFK01000014">
    <property type="protein sequence ID" value="RIV79578.1"/>
    <property type="molecule type" value="Genomic_DNA"/>
</dbReference>
<keyword evidence="2" id="KW-1185">Reference proteome</keyword>
<reference evidence="1 2" key="1">
    <citation type="submission" date="2018-08" db="EMBL/GenBank/DDBJ databases">
        <title>Altererythrobacter sp.Ery1 and Ery12, the genome sequencing of novel strains in genus Alterythrobacter.</title>
        <authorList>
            <person name="Cheng H."/>
            <person name="Wu Y.-H."/>
            <person name="Fang C."/>
            <person name="Xu X.-W."/>
        </authorList>
    </citation>
    <scope>NUCLEOTIDE SEQUENCE [LARGE SCALE GENOMIC DNA]</scope>
    <source>
        <strain evidence="1 2">Ery1</strain>
    </source>
</reference>
<gene>
    <name evidence="1" type="ORF">D2V04_06300</name>
</gene>
<protein>
    <submittedName>
        <fullName evidence="1">DUF3168 domain-containing protein</fullName>
    </submittedName>
</protein>
<dbReference type="InterPro" id="IPR053745">
    <property type="entry name" value="Viral_Tail_Comp_sf"/>
</dbReference>
<evidence type="ECO:0000313" key="2">
    <source>
        <dbReference type="Proteomes" id="UP000285092"/>
    </source>
</evidence>
<sequence>MGISPTVHARQTILAALKADAAVTARIPAARLYPAKTPNAPVKPFGRYGTATSEPDRYSCWRGGDVSGAYHVFAGVDAAAGIYDPEQWVGDTVDAVAEAIDGIEDCYVVRTQVLPDPEEADVWHGVIFWEMKALAEA</sequence>
<accession>A0A418NJS3</accession>
<evidence type="ECO:0000313" key="1">
    <source>
        <dbReference type="EMBL" id="RIV79578.1"/>
    </source>
</evidence>
<dbReference type="InterPro" id="IPR021508">
    <property type="entry name" value="Gp17-like"/>
</dbReference>
<dbReference type="AlphaFoldDB" id="A0A418NJS3"/>
<name>A0A418NJS3_9SPHN</name>
<dbReference type="Gene3D" id="3.30.2000.30">
    <property type="match status" value="1"/>
</dbReference>
<dbReference type="Proteomes" id="UP000285092">
    <property type="component" value="Unassembled WGS sequence"/>
</dbReference>
<dbReference type="Pfam" id="PF11367">
    <property type="entry name" value="Tail_completion_gp17"/>
    <property type="match status" value="1"/>
</dbReference>
<dbReference type="RefSeq" id="WP_119512410.1">
    <property type="nucleotide sequence ID" value="NZ_QXFK01000014.1"/>
</dbReference>
<organism evidence="1 2">
    <name type="scientific">Pelagerythrobacter aerophilus</name>
    <dbReference type="NCBI Taxonomy" id="2306995"/>
    <lineage>
        <taxon>Bacteria</taxon>
        <taxon>Pseudomonadati</taxon>
        <taxon>Pseudomonadota</taxon>
        <taxon>Alphaproteobacteria</taxon>
        <taxon>Sphingomonadales</taxon>
        <taxon>Erythrobacteraceae</taxon>
        <taxon>Pelagerythrobacter</taxon>
    </lineage>
</organism>
<comment type="caution">
    <text evidence="1">The sequence shown here is derived from an EMBL/GenBank/DDBJ whole genome shotgun (WGS) entry which is preliminary data.</text>
</comment>
<proteinExistence type="predicted"/>